<reference evidence="1" key="1">
    <citation type="journal article" date="2021" name="Proc. Natl. Acad. Sci. U.S.A.">
        <title>A Catalog of Tens of Thousands of Viruses from Human Metagenomes Reveals Hidden Associations with Chronic Diseases.</title>
        <authorList>
            <person name="Tisza M.J."/>
            <person name="Buck C.B."/>
        </authorList>
    </citation>
    <scope>NUCLEOTIDE SEQUENCE</scope>
    <source>
        <strain evidence="1">CtCpR1</strain>
    </source>
</reference>
<name>A0A8S5V8X8_9CAUD</name>
<organism evidence="1">
    <name type="scientific">Caudovirales sp. ctCpR1</name>
    <dbReference type="NCBI Taxonomy" id="2825760"/>
    <lineage>
        <taxon>Viruses</taxon>
        <taxon>Duplodnaviria</taxon>
        <taxon>Heunggongvirae</taxon>
        <taxon>Uroviricota</taxon>
        <taxon>Caudoviricetes</taxon>
    </lineage>
</organism>
<protein>
    <submittedName>
        <fullName evidence="1">Uncharacterized protein</fullName>
    </submittedName>
</protein>
<dbReference type="EMBL" id="BK016224">
    <property type="protein sequence ID" value="DAG03144.1"/>
    <property type="molecule type" value="Genomic_DNA"/>
</dbReference>
<sequence>MQGKKNVGATLSTVGDLYTVEYTVMYTVAYTVRTVSGVFEQFFTNIYEPEKAKKIKRISRHSTIYR</sequence>
<accession>A0A8S5V8X8</accession>
<proteinExistence type="predicted"/>
<evidence type="ECO:0000313" key="1">
    <source>
        <dbReference type="EMBL" id="DAG03144.1"/>
    </source>
</evidence>